<sequence length="531" mass="58922">MAAGNATVSVEQIDKITLRVMLDKKENKVLYAEAGKDFVDALLSFFTLPLGTIVRLVSKESNIEAVKFGSISSLYQCVSELDVQYLSNQTCKEVLLHPINTKRAYCQNMKLNIDDTPVRYFFCYDCKTPLSNCRNTSTSRNQRCSCGTLINEVPVSPYNLASVGNGFFKKTATFVVQDDLCVMPNDLGTILCLLQKHGINNITEDIQKKSLLISKQEVLDLLKLYLLSKTPLTDFISKKEKIIGSSNSAFQSAIRLGEGLPSHGGDYMVVKVMRRKSTKKILFAIAEQDFADFLFSFLTFPLGGVLQKLSGFSSLTCLDNLYRSMSVLSPECVRPRELQNILNPKSSISLHYSKGPLKIKVTDGLIVTPMSSIDGISYLERMKIPLNDMEGMIINIGKDEGLSILKAPLTSTSALTNGLSNYPIQLWFKFNRLNHNLEVSQTLSTRKVSATKGAASVPDEVFHRSKGVQLCNTQAHQCTPAFFADSFFLNIFSFEVIADRSQLPTTARGRLLKRIITLLDVDGACVLVWSG</sequence>
<dbReference type="PANTHER" id="PTHR33103">
    <property type="entry name" value="OS01G0153900 PROTEIN"/>
    <property type="match status" value="1"/>
</dbReference>
<proteinExistence type="predicted"/>
<dbReference type="eggNOG" id="KOG2813">
    <property type="taxonomic scope" value="Eukaryota"/>
</dbReference>
<dbReference type="OrthoDB" id="1277335at2759"/>
<dbReference type="InterPro" id="IPR007750">
    <property type="entry name" value="DUF674"/>
</dbReference>
<dbReference type="AlphaFoldDB" id="A0A1S3EJ13"/>
<reference evidence="2" key="1">
    <citation type="submission" date="2025-08" db="UniProtKB">
        <authorList>
            <consortium name="RefSeq"/>
        </authorList>
    </citation>
    <scope>IDENTIFICATION</scope>
    <source>
        <tissue evidence="2">Etiolated seedlings</tissue>
    </source>
</reference>
<organism evidence="1 2">
    <name type="scientific">Cicer arietinum</name>
    <name type="common">Chickpea</name>
    <name type="synonym">Garbanzo</name>
    <dbReference type="NCBI Taxonomy" id="3827"/>
    <lineage>
        <taxon>Eukaryota</taxon>
        <taxon>Viridiplantae</taxon>
        <taxon>Streptophyta</taxon>
        <taxon>Embryophyta</taxon>
        <taxon>Tracheophyta</taxon>
        <taxon>Spermatophyta</taxon>
        <taxon>Magnoliopsida</taxon>
        <taxon>eudicotyledons</taxon>
        <taxon>Gunneridae</taxon>
        <taxon>Pentapetalae</taxon>
        <taxon>rosids</taxon>
        <taxon>fabids</taxon>
        <taxon>Fabales</taxon>
        <taxon>Fabaceae</taxon>
        <taxon>Papilionoideae</taxon>
        <taxon>50 kb inversion clade</taxon>
        <taxon>NPAAA clade</taxon>
        <taxon>Hologalegina</taxon>
        <taxon>IRL clade</taxon>
        <taxon>Cicereae</taxon>
        <taxon>Cicer</taxon>
    </lineage>
</organism>
<evidence type="ECO:0000313" key="2">
    <source>
        <dbReference type="RefSeq" id="XP_012575369.1"/>
    </source>
</evidence>
<name>A0A1S3EJ13_CICAR</name>
<gene>
    <name evidence="2" type="primary">LOC101493617</name>
</gene>
<dbReference type="Pfam" id="PF05056">
    <property type="entry name" value="DUF674"/>
    <property type="match status" value="2"/>
</dbReference>
<dbReference type="PANTHER" id="PTHR33103:SF27">
    <property type="entry name" value="OS04G0594700 PROTEIN"/>
    <property type="match status" value="1"/>
</dbReference>
<keyword evidence="1" id="KW-1185">Reference proteome</keyword>
<accession>A0A1S3EJ13</accession>
<dbReference type="PaxDb" id="3827-XP_004514490.1"/>
<evidence type="ECO:0000313" key="1">
    <source>
        <dbReference type="Proteomes" id="UP000087171"/>
    </source>
</evidence>
<dbReference type="STRING" id="3827.A0A1S3EJ13"/>
<dbReference type="RefSeq" id="XP_012575369.1">
    <property type="nucleotide sequence ID" value="XM_012719915.1"/>
</dbReference>
<dbReference type="Proteomes" id="UP000087171">
    <property type="component" value="Unplaced"/>
</dbReference>
<protein>
    <submittedName>
        <fullName evidence="2">Uncharacterized protein LOC101493617</fullName>
    </submittedName>
</protein>
<dbReference type="KEGG" id="cam:101493617"/>
<dbReference type="GeneID" id="101493617"/>